<gene>
    <name evidence="3" type="ORF">QBC46DRAFT_401848</name>
</gene>
<accession>A0AAN6MX46</accession>
<keyword evidence="4" id="KW-1185">Reference proteome</keyword>
<reference evidence="4" key="1">
    <citation type="journal article" date="2023" name="Mol. Phylogenet. Evol.">
        <title>Genome-scale phylogeny and comparative genomics of the fungal order Sordariales.</title>
        <authorList>
            <person name="Hensen N."/>
            <person name="Bonometti L."/>
            <person name="Westerberg I."/>
            <person name="Brannstrom I.O."/>
            <person name="Guillou S."/>
            <person name="Cros-Aarteil S."/>
            <person name="Calhoun S."/>
            <person name="Haridas S."/>
            <person name="Kuo A."/>
            <person name="Mondo S."/>
            <person name="Pangilinan J."/>
            <person name="Riley R."/>
            <person name="LaButti K."/>
            <person name="Andreopoulos B."/>
            <person name="Lipzen A."/>
            <person name="Chen C."/>
            <person name="Yan M."/>
            <person name="Daum C."/>
            <person name="Ng V."/>
            <person name="Clum A."/>
            <person name="Steindorff A."/>
            <person name="Ohm R.A."/>
            <person name="Martin F."/>
            <person name="Silar P."/>
            <person name="Natvig D.O."/>
            <person name="Lalanne C."/>
            <person name="Gautier V."/>
            <person name="Ament-Velasquez S.L."/>
            <person name="Kruys A."/>
            <person name="Hutchinson M.I."/>
            <person name="Powell A.J."/>
            <person name="Barry K."/>
            <person name="Miller A.N."/>
            <person name="Grigoriev I.V."/>
            <person name="Debuchy R."/>
            <person name="Gladieux P."/>
            <person name="Hiltunen Thoren M."/>
            <person name="Johannesson H."/>
        </authorList>
    </citation>
    <scope>NUCLEOTIDE SEQUENCE [LARGE SCALE GENOMIC DNA]</scope>
    <source>
        <strain evidence="4">CBS 340.73</strain>
    </source>
</reference>
<evidence type="ECO:0008006" key="5">
    <source>
        <dbReference type="Google" id="ProtNLM"/>
    </source>
</evidence>
<dbReference type="AlphaFoldDB" id="A0AAN6MX46"/>
<dbReference type="Proteomes" id="UP001303473">
    <property type="component" value="Unassembled WGS sequence"/>
</dbReference>
<evidence type="ECO:0000313" key="4">
    <source>
        <dbReference type="Proteomes" id="UP001303473"/>
    </source>
</evidence>
<feature type="chain" id="PRO_5042812102" description="Secreted protein" evidence="2">
    <location>
        <begin position="28"/>
        <end position="134"/>
    </location>
</feature>
<evidence type="ECO:0000256" key="2">
    <source>
        <dbReference type="SAM" id="SignalP"/>
    </source>
</evidence>
<protein>
    <recommendedName>
        <fullName evidence="5">Secreted protein</fullName>
    </recommendedName>
</protein>
<keyword evidence="2" id="KW-0732">Signal</keyword>
<dbReference type="EMBL" id="MU854144">
    <property type="protein sequence ID" value="KAK3933537.1"/>
    <property type="molecule type" value="Genomic_DNA"/>
</dbReference>
<sequence>MSWACPLYMSASLGSVVSLLTFPNVLCRGSYANFSKCYVSQRLLLGKCANFLSVDFPRNADLLLPSSRLKAPDFLESDFSAVRPTGSGFFLALALARSCGVDTWLRNAHPAPNVPAMHPAGPRMKRDAHTSPAK</sequence>
<name>A0AAN6MX46_9PEZI</name>
<feature type="compositionally biased region" description="Basic and acidic residues" evidence="1">
    <location>
        <begin position="124"/>
        <end position="134"/>
    </location>
</feature>
<organism evidence="3 4">
    <name type="scientific">Diplogelasinospora grovesii</name>
    <dbReference type="NCBI Taxonomy" id="303347"/>
    <lineage>
        <taxon>Eukaryota</taxon>
        <taxon>Fungi</taxon>
        <taxon>Dikarya</taxon>
        <taxon>Ascomycota</taxon>
        <taxon>Pezizomycotina</taxon>
        <taxon>Sordariomycetes</taxon>
        <taxon>Sordariomycetidae</taxon>
        <taxon>Sordariales</taxon>
        <taxon>Diplogelasinosporaceae</taxon>
        <taxon>Diplogelasinospora</taxon>
    </lineage>
</organism>
<evidence type="ECO:0000256" key="1">
    <source>
        <dbReference type="SAM" id="MobiDB-lite"/>
    </source>
</evidence>
<feature type="region of interest" description="Disordered" evidence="1">
    <location>
        <begin position="112"/>
        <end position="134"/>
    </location>
</feature>
<proteinExistence type="predicted"/>
<comment type="caution">
    <text evidence="3">The sequence shown here is derived from an EMBL/GenBank/DDBJ whole genome shotgun (WGS) entry which is preliminary data.</text>
</comment>
<feature type="signal peptide" evidence="2">
    <location>
        <begin position="1"/>
        <end position="27"/>
    </location>
</feature>
<evidence type="ECO:0000313" key="3">
    <source>
        <dbReference type="EMBL" id="KAK3933537.1"/>
    </source>
</evidence>